<gene>
    <name evidence="8" type="ORF">OIU84_016537</name>
</gene>
<dbReference type="InterPro" id="IPR050549">
    <property type="entry name" value="MFS_Trehalose_Transporter"/>
</dbReference>
<feature type="transmembrane region" description="Helical" evidence="7">
    <location>
        <begin position="31"/>
        <end position="49"/>
    </location>
</feature>
<evidence type="ECO:0008006" key="10">
    <source>
        <dbReference type="Google" id="ProtNLM"/>
    </source>
</evidence>
<evidence type="ECO:0000256" key="3">
    <source>
        <dbReference type="ARBA" id="ARBA00022597"/>
    </source>
</evidence>
<keyword evidence="3" id="KW-0813">Transport</keyword>
<evidence type="ECO:0000256" key="7">
    <source>
        <dbReference type="SAM" id="Phobius"/>
    </source>
</evidence>
<dbReference type="AlphaFoldDB" id="A0AAD6JA90"/>
<evidence type="ECO:0000313" key="8">
    <source>
        <dbReference type="EMBL" id="KAJ6401145.1"/>
    </source>
</evidence>
<dbReference type="GO" id="GO:0022857">
    <property type="term" value="F:transmembrane transporter activity"/>
    <property type="evidence" value="ECO:0007669"/>
    <property type="project" value="InterPro"/>
</dbReference>
<proteinExistence type="inferred from homology"/>
<organism evidence="8 9">
    <name type="scientific">Salix udensis</name>
    <dbReference type="NCBI Taxonomy" id="889485"/>
    <lineage>
        <taxon>Eukaryota</taxon>
        <taxon>Viridiplantae</taxon>
        <taxon>Streptophyta</taxon>
        <taxon>Embryophyta</taxon>
        <taxon>Tracheophyta</taxon>
        <taxon>Spermatophyta</taxon>
        <taxon>Magnoliopsida</taxon>
        <taxon>eudicotyledons</taxon>
        <taxon>Gunneridae</taxon>
        <taxon>Pentapetalae</taxon>
        <taxon>rosids</taxon>
        <taxon>fabids</taxon>
        <taxon>Malpighiales</taxon>
        <taxon>Salicaceae</taxon>
        <taxon>Saliceae</taxon>
        <taxon>Salix</taxon>
    </lineage>
</organism>
<dbReference type="InterPro" id="IPR036259">
    <property type="entry name" value="MFS_trans_sf"/>
</dbReference>
<evidence type="ECO:0000256" key="2">
    <source>
        <dbReference type="ARBA" id="ARBA00010992"/>
    </source>
</evidence>
<evidence type="ECO:0000256" key="1">
    <source>
        <dbReference type="ARBA" id="ARBA00004370"/>
    </source>
</evidence>
<dbReference type="SUPFAM" id="SSF103473">
    <property type="entry name" value="MFS general substrate transporter"/>
    <property type="match status" value="1"/>
</dbReference>
<dbReference type="InterPro" id="IPR005828">
    <property type="entry name" value="MFS_sugar_transport-like"/>
</dbReference>
<dbReference type="Gene3D" id="1.20.1250.20">
    <property type="entry name" value="MFS general substrate transporter like domains"/>
    <property type="match status" value="1"/>
</dbReference>
<dbReference type="PANTHER" id="PTHR48021:SF13">
    <property type="entry name" value="SUGAR TRANSPORTER ERD6-LIKE 7"/>
    <property type="match status" value="1"/>
</dbReference>
<keyword evidence="9" id="KW-1185">Reference proteome</keyword>
<dbReference type="GO" id="GO:0016020">
    <property type="term" value="C:membrane"/>
    <property type="evidence" value="ECO:0007669"/>
    <property type="project" value="UniProtKB-SubCell"/>
</dbReference>
<evidence type="ECO:0000256" key="4">
    <source>
        <dbReference type="ARBA" id="ARBA00022692"/>
    </source>
</evidence>
<comment type="subcellular location">
    <subcellularLocation>
        <location evidence="1">Membrane</location>
    </subcellularLocation>
</comment>
<accession>A0AAD6JA90</accession>
<keyword evidence="3" id="KW-0762">Sugar transport</keyword>
<comment type="similarity">
    <text evidence="2">Belongs to the major facilitator superfamily. Sugar transporter (TC 2.A.1.1) family.</text>
</comment>
<sequence length="191" mass="20947">MVLQQFGGINAVCFYASSIFEVAGFSPSVGTILYAILQVVVVFLSTTIIDKVGRKPLLLVSASGLVISCLITGFSFYLKVHELALKSVPMLAVTGILKVPYIHSHVKSDNHSSSLAIYRNIFGRIGSNSLGYNVRDIPFKYQRSCWKRSNTGELVLCMGSFLHLQPPFLLELLCDHRVRGVAGARNKGKNP</sequence>
<feature type="transmembrane region" description="Helical" evidence="7">
    <location>
        <begin position="56"/>
        <end position="77"/>
    </location>
</feature>
<evidence type="ECO:0000313" key="9">
    <source>
        <dbReference type="Proteomes" id="UP001162972"/>
    </source>
</evidence>
<dbReference type="Pfam" id="PF00083">
    <property type="entry name" value="Sugar_tr"/>
    <property type="match status" value="1"/>
</dbReference>
<evidence type="ECO:0000256" key="5">
    <source>
        <dbReference type="ARBA" id="ARBA00022989"/>
    </source>
</evidence>
<keyword evidence="6 7" id="KW-0472">Membrane</keyword>
<dbReference type="Proteomes" id="UP001162972">
    <property type="component" value="Chromosome 14"/>
</dbReference>
<protein>
    <recommendedName>
        <fullName evidence="10">Major facilitator superfamily (MFS) profile domain-containing protein</fullName>
    </recommendedName>
</protein>
<keyword evidence="5 7" id="KW-1133">Transmembrane helix</keyword>
<name>A0AAD6JA90_9ROSI</name>
<evidence type="ECO:0000256" key="6">
    <source>
        <dbReference type="ARBA" id="ARBA00023136"/>
    </source>
</evidence>
<dbReference type="EMBL" id="JAPFFJ010000019">
    <property type="protein sequence ID" value="KAJ6401145.1"/>
    <property type="molecule type" value="Genomic_DNA"/>
</dbReference>
<reference evidence="8 9" key="1">
    <citation type="journal article" date="2023" name="Int. J. Mol. Sci.">
        <title>De Novo Assembly and Annotation of 11 Diverse Shrub Willow (Salix) Genomes Reveals Novel Gene Organization in Sex-Linked Regions.</title>
        <authorList>
            <person name="Hyden B."/>
            <person name="Feng K."/>
            <person name="Yates T.B."/>
            <person name="Jawdy S."/>
            <person name="Cereghino C."/>
            <person name="Smart L.B."/>
            <person name="Muchero W."/>
        </authorList>
    </citation>
    <scope>NUCLEOTIDE SEQUENCE [LARGE SCALE GENOMIC DNA]</scope>
    <source>
        <tissue evidence="8">Shoot tip</tissue>
    </source>
</reference>
<keyword evidence="4 7" id="KW-0812">Transmembrane</keyword>
<dbReference type="PANTHER" id="PTHR48021">
    <property type="match status" value="1"/>
</dbReference>
<comment type="caution">
    <text evidence="8">The sequence shown here is derived from an EMBL/GenBank/DDBJ whole genome shotgun (WGS) entry which is preliminary data.</text>
</comment>